<dbReference type="InterPro" id="IPR011044">
    <property type="entry name" value="Quino_amine_DH_bsu"/>
</dbReference>
<dbReference type="OrthoDB" id="5351919at2"/>
<name>A0A4V0Z309_9BURK</name>
<gene>
    <name evidence="1" type="ORF">EWM63_01335</name>
</gene>
<dbReference type="AlphaFoldDB" id="A0A4V0Z309"/>
<protein>
    <recommendedName>
        <fullName evidence="3">PQQ-binding-like beta-propeller repeat protein</fullName>
    </recommendedName>
</protein>
<evidence type="ECO:0000313" key="1">
    <source>
        <dbReference type="EMBL" id="QBE61803.1"/>
    </source>
</evidence>
<evidence type="ECO:0008006" key="3">
    <source>
        <dbReference type="Google" id="ProtNLM"/>
    </source>
</evidence>
<proteinExistence type="predicted"/>
<dbReference type="KEGG" id="plue:EWM63_01335"/>
<dbReference type="RefSeq" id="WP_130184940.1">
    <property type="nucleotide sequence ID" value="NZ_CP035913.1"/>
</dbReference>
<dbReference type="Gene3D" id="2.130.10.10">
    <property type="entry name" value="YVTN repeat-like/Quinoprotein amine dehydrogenase"/>
    <property type="match status" value="1"/>
</dbReference>
<dbReference type="Proteomes" id="UP000290637">
    <property type="component" value="Chromosome"/>
</dbReference>
<accession>A0A4V0Z309</accession>
<dbReference type="EMBL" id="CP035913">
    <property type="protein sequence ID" value="QBE61803.1"/>
    <property type="molecule type" value="Genomic_DNA"/>
</dbReference>
<reference evidence="1 2" key="1">
    <citation type="submission" date="2019-02" db="EMBL/GenBank/DDBJ databases">
        <title>Draft Genome Sequences of Six Type Strains of the Genus Massilia.</title>
        <authorList>
            <person name="Miess H."/>
            <person name="Frediansyhah A."/>
            <person name="Gross H."/>
        </authorList>
    </citation>
    <scope>NUCLEOTIDE SEQUENCE [LARGE SCALE GENOMIC DNA]</scope>
    <source>
        <strain evidence="1 2">DSM 17473</strain>
    </source>
</reference>
<evidence type="ECO:0000313" key="2">
    <source>
        <dbReference type="Proteomes" id="UP000290637"/>
    </source>
</evidence>
<dbReference type="SUPFAM" id="SSF50969">
    <property type="entry name" value="YVTN repeat-like/Quinoprotein amine dehydrogenase"/>
    <property type="match status" value="1"/>
</dbReference>
<dbReference type="InterPro" id="IPR015943">
    <property type="entry name" value="WD40/YVTN_repeat-like_dom_sf"/>
</dbReference>
<sequence length="453" mass="49488">MNELSTTSMTAQRKWRLVVTRYVAAINAYVAKGLAEGWDACGEEPSMVSLDETLPAWRAALEAANAPGASATDRAAFRRDWPPAHAPLIDLLSDEAIAISALACLNDHSMLARVGTWYEGGYVLHIVGERVERVPDVEFFGQCPAGRYLALANKDGVVLTDGWHGPQVARLAWPTGREDLPDGVAPAPFDAHPTPLQLIPFPDGKRVLLVSGEGVFVLAEDGARRVYPTREELEQVEIAARDEAEGKDADVDEYPVSLAMAHGAMSPDGRWIGVGSQSDRHWVLDADLQPVARIGPVSEYPHFALFSSDSSMAIFNACHFYSGATLGVAVKDLPGLDTDYYADDPRTPTLQEGARVYAAVHRGDEFIIGDADGYVRAFSHTGEQRWQQYIGSTVTAMAISMDGKTLIVATYAGFLCTFALDAPGAEPWQIGTGAHREVQRWVFWKSWDRPMLW</sequence>
<keyword evidence="2" id="KW-1185">Reference proteome</keyword>
<organism evidence="1 2">
    <name type="scientific">Pseudoduganella lutea</name>
    <dbReference type="NCBI Taxonomy" id="321985"/>
    <lineage>
        <taxon>Bacteria</taxon>
        <taxon>Pseudomonadati</taxon>
        <taxon>Pseudomonadota</taxon>
        <taxon>Betaproteobacteria</taxon>
        <taxon>Burkholderiales</taxon>
        <taxon>Oxalobacteraceae</taxon>
        <taxon>Telluria group</taxon>
        <taxon>Pseudoduganella</taxon>
    </lineage>
</organism>